<dbReference type="GO" id="GO:0030139">
    <property type="term" value="C:endocytic vesicle"/>
    <property type="evidence" value="ECO:0007669"/>
    <property type="project" value="TreeGrafter"/>
</dbReference>
<dbReference type="FunFam" id="1.25.10.10:FF:000138">
    <property type="entry name" value="Putative HEAT repeat-containing protein 5B"/>
    <property type="match status" value="1"/>
</dbReference>
<dbReference type="FunFam" id="1.25.10.10:FF:000098">
    <property type="entry name" value="HEAT repeat-containing protein 5A isoform X2"/>
    <property type="match status" value="1"/>
</dbReference>
<dbReference type="GeneID" id="112679300"/>
<proteinExistence type="inferred from homology"/>
<organism evidence="6 7">
    <name type="scientific">Sipha flava</name>
    <name type="common">yellow sugarcane aphid</name>
    <dbReference type="NCBI Taxonomy" id="143950"/>
    <lineage>
        <taxon>Eukaryota</taxon>
        <taxon>Metazoa</taxon>
        <taxon>Ecdysozoa</taxon>
        <taxon>Arthropoda</taxon>
        <taxon>Hexapoda</taxon>
        <taxon>Insecta</taxon>
        <taxon>Pterygota</taxon>
        <taxon>Neoptera</taxon>
        <taxon>Paraneoptera</taxon>
        <taxon>Hemiptera</taxon>
        <taxon>Sternorrhyncha</taxon>
        <taxon>Aphidomorpha</taxon>
        <taxon>Aphidoidea</taxon>
        <taxon>Aphididae</taxon>
        <taxon>Sipha</taxon>
    </lineage>
</organism>
<feature type="compositionally biased region" description="Acidic residues" evidence="4">
    <location>
        <begin position="1206"/>
        <end position="1216"/>
    </location>
</feature>
<dbReference type="GO" id="GO:0016020">
    <property type="term" value="C:membrane"/>
    <property type="evidence" value="ECO:0007669"/>
    <property type="project" value="TreeGrafter"/>
</dbReference>
<dbReference type="GO" id="GO:0005829">
    <property type="term" value="C:cytosol"/>
    <property type="evidence" value="ECO:0007669"/>
    <property type="project" value="GOC"/>
</dbReference>
<dbReference type="GO" id="GO:0005794">
    <property type="term" value="C:Golgi apparatus"/>
    <property type="evidence" value="ECO:0007669"/>
    <property type="project" value="TreeGrafter"/>
</dbReference>
<sequence>MMELSHSLLLNEEALKQLPESKKPVFIFEWLRFLDKVLLTSKKVDIKECQKKMVDQLTNLIQENPGPPTRILIAKCLSTLFNVGDTFLLFDTVNKCNDILRVKDDSLTYLSTKLAAITCMGFMYKNLGRMMGRSYEETVHILIKSLKNAESQMRVEIIITLEKICCGMGSVMGNIHKDIYKAIRHSLTDRVMAVRTATAKCLFEMIKHSSFLYTSDLENVATLCFRAFENANYEVRCAVAKLLGFLIASTQIQNKEHHSVQMSKSTKCVTLEDALTILMNGFLRGGTGFLKGTGEIIKGTTGSHREVRVGVTYSYVEFVHSLEVTWLEKNLHTFMRHILELVANPKSASSYIDAVYSRKCISFILRNVLGQMLSEKAQSSVCKELALIVKKQMTSIDFSPENAKDFNQETIFGQHFLVCALQEMGCLLLNMGTMANNLISDNTCNVIETALSVMVHPSQAARLAAAWCIRCVCIALPSQCTPLIDRCIENIESTRATPEIIIGYSSVLIGILGSVNVSPLGIPHMRGKIIFNTAEDLLRSASQNSRLSLSRTQAGWLLIGGVMTLGVSVVRGLLPRMLLLWRNSFPRSSKELESEKARGDAFTWQLILEGRAGALASIHSFLFNCNELVTEDIIRRLLIPIESALAMLINMNSVVKSCGQHLKAPIALVRLRLYETLSLIPAQDFEASFTHILRLLVSEFTLAENPANTITSKLRYVCQNEEGMLLGICPVQHSHHQTIEDQVDCSRKVEYDYLIQNNAIGSGALEHDPRYLYLSVSKDDNVPSPLPLGVSVIDASVTLFGLIFPRVANKHRIQMIDHFTDQIKYSKSCRCDAISTNIFASLLAGLKALSDTKSTIGHEEIKTTTATLIMNALTNGNTILRVAAAESVGRMAQAVSDSRFTAMLAQNSFDRLRCARDVPSRTGHSLALGYLHRHVGGMGSSHHLNTSVSILLALAQDTTSPIVQVWSLHALSLIANSGGPMFRGYIEPSLSLALKLLLIVPHYHADVHQCIGKLISALITTIGPELQGNSASITTARSSFLCACAIMQDHEDPLVQAESTVCLQELHLFTPRHVNLTALVWTLCQNLSNSHLILRKAAVSCLRQLSQREAKEVCEIAESFVNSPKNNNYNGFLLTESGLPGVLFNMLDTEMDKQLIKDIHDTLISMLQMLAVNNLTKWINLCKSVLTVSSEINQKEIDKNEGTIMNDDDETGDDHDEFQKDSKNENSMKRKQQPKWPTRVFAVQCICRIISTCHKEYDSAPHFNLSLAKELSFTNNKGDYLILHLSDLIRMAFMAATSDSDQLRLEGFETLNEIIEKFAQVPEPEFPGHLLLEQFQAQVSAALRPAFSDDTPSHVTAAACRVCGTWIGSGVARDLSDLKRVYHLLVTSLKKLNPGFNINFNSLYNESVATFECLAILKAWAQIYIIAMINNGTAPGNFNQNSYINVNEKNDDFGNYEGPNDNLLTLIHPELNMLSKNWQSALKDHALLLLPCEFNSQLPHEGGAFYTSSTIDNSRNHYKNAWPPILYALSLWLNSEDFKLENSNINKELQDKFYLIFGICTEAICNQRTLENIDNFITCLKSLYTILDSSLARQIMMKNSILAVETLNIMHKLLLTTDSIEVQQTIMNIVQQIVKGAQEDLKIKNSKSFNDKNLELSTTEDVEYLSDGGQGGILEHDKSIVFATLEVCMCLIVRQIPDMNPTPLVSSTRKLYSNCLNHSVIATTLNIMAQLPNLCSPSGGVQILPTISYLTTNILKELGEINSCNETSKQKVSIVAALDCFQVLCKHPYGYHKISENKWRSLLQSTVAKLIDISKTGDEGKKVDEVTMLSVITVFTLHSPPGVMCVQNILYPCINYCTQCFGSNNIVVKTKCIQFLRSVFQLEDKYIATGYIQALAPRLMELLYEDIPETFVESHLIMLCEAISAIECLVQLAPPKHRIQMLSLLVPALINVLIDTELTKYDNNVSKYRCKLHEFSLQCLLKIGPVYPQEFKIIMSQNNKLRTKLENTIKTNKSSQQQFNANCQIPPSITKSIQPSIKLKTDFTNFS</sequence>
<dbReference type="InterPro" id="IPR011989">
    <property type="entry name" value="ARM-like"/>
</dbReference>
<feature type="transmembrane region" description="Helical" evidence="5">
    <location>
        <begin position="554"/>
        <end position="574"/>
    </location>
</feature>
<evidence type="ECO:0000256" key="2">
    <source>
        <dbReference type="ARBA" id="ARBA00022737"/>
    </source>
</evidence>
<dbReference type="RefSeq" id="XP_025404834.1">
    <property type="nucleotide sequence ID" value="XM_025549049.1"/>
</dbReference>
<feature type="region of interest" description="Disordered" evidence="4">
    <location>
        <begin position="1199"/>
        <end position="1233"/>
    </location>
</feature>
<dbReference type="InterPro" id="IPR016024">
    <property type="entry name" value="ARM-type_fold"/>
</dbReference>
<comment type="similarity">
    <text evidence="1">Belongs to the HEATR5 family.</text>
</comment>
<dbReference type="GO" id="GO:0042147">
    <property type="term" value="P:retrograde transport, endosome to Golgi"/>
    <property type="evidence" value="ECO:0007669"/>
    <property type="project" value="TreeGrafter"/>
</dbReference>
<accession>A0A8B8F232</accession>
<dbReference type="InterPro" id="IPR046837">
    <property type="entry name" value="Laa1/Sip1/HEATR5-like_HEAT"/>
</dbReference>
<dbReference type="Pfam" id="PF25468">
    <property type="entry name" value="HEAT_HEATR5A"/>
    <property type="match status" value="1"/>
</dbReference>
<keyword evidence="5" id="KW-0472">Membrane</keyword>
<dbReference type="OrthoDB" id="192608at2759"/>
<evidence type="ECO:0000256" key="5">
    <source>
        <dbReference type="SAM" id="Phobius"/>
    </source>
</evidence>
<keyword evidence="6" id="KW-1185">Reference proteome</keyword>
<dbReference type="PANTHER" id="PTHR21663">
    <property type="entry name" value="HYPOTHETICAL HEAT DOMAIN-CONTAINING"/>
    <property type="match status" value="1"/>
</dbReference>
<dbReference type="Proteomes" id="UP000694846">
    <property type="component" value="Unplaced"/>
</dbReference>
<feature type="transmembrane region" description="Helical" evidence="5">
    <location>
        <begin position="501"/>
        <end position="522"/>
    </location>
</feature>
<gene>
    <name evidence="7" type="primary">LOC112679300</name>
</gene>
<keyword evidence="5" id="KW-1133">Transmembrane helix</keyword>
<keyword evidence="2" id="KW-0677">Repeat</keyword>
<evidence type="ECO:0000256" key="1">
    <source>
        <dbReference type="ARBA" id="ARBA00008304"/>
    </source>
</evidence>
<dbReference type="GO" id="GO:0008104">
    <property type="term" value="P:intracellular protein localization"/>
    <property type="evidence" value="ECO:0007669"/>
    <property type="project" value="TreeGrafter"/>
</dbReference>
<feature type="compositionally biased region" description="Basic and acidic residues" evidence="4">
    <location>
        <begin position="1217"/>
        <end position="1228"/>
    </location>
</feature>
<evidence type="ECO:0000256" key="4">
    <source>
        <dbReference type="SAM" id="MobiDB-lite"/>
    </source>
</evidence>
<name>A0A8B8F232_9HEMI</name>
<evidence type="ECO:0000256" key="3">
    <source>
        <dbReference type="ARBA" id="ARBA00070811"/>
    </source>
</evidence>
<dbReference type="InterPro" id="IPR040108">
    <property type="entry name" value="Laa1/Sip1/HEATR5"/>
</dbReference>
<protein>
    <recommendedName>
        <fullName evidence="3">HEAT repeat-containing protein 5A</fullName>
    </recommendedName>
</protein>
<dbReference type="SUPFAM" id="SSF48371">
    <property type="entry name" value="ARM repeat"/>
    <property type="match status" value="2"/>
</dbReference>
<evidence type="ECO:0000313" key="7">
    <source>
        <dbReference type="RefSeq" id="XP_025404834.1"/>
    </source>
</evidence>
<dbReference type="GO" id="GO:0006897">
    <property type="term" value="P:endocytosis"/>
    <property type="evidence" value="ECO:0007669"/>
    <property type="project" value="TreeGrafter"/>
</dbReference>
<dbReference type="Gene3D" id="1.25.10.10">
    <property type="entry name" value="Leucine-rich Repeat Variant"/>
    <property type="match status" value="3"/>
</dbReference>
<evidence type="ECO:0000313" key="6">
    <source>
        <dbReference type="Proteomes" id="UP000694846"/>
    </source>
</evidence>
<reference evidence="7" key="1">
    <citation type="submission" date="2025-08" db="UniProtKB">
        <authorList>
            <consortium name="RefSeq"/>
        </authorList>
    </citation>
    <scope>IDENTIFICATION</scope>
    <source>
        <tissue evidence="7">Whole body</tissue>
    </source>
</reference>
<keyword evidence="5" id="KW-0812">Transmembrane</keyword>
<dbReference type="PANTHER" id="PTHR21663:SF0">
    <property type="entry name" value="HEAT REPEAT-CONTAINING PROTEIN 5B"/>
    <property type="match status" value="1"/>
</dbReference>
<dbReference type="Pfam" id="PF20210">
    <property type="entry name" value="Laa1_Sip1_HTR5"/>
    <property type="match status" value="1"/>
</dbReference>